<reference evidence="10" key="1">
    <citation type="journal article" date="2020" name="mSystems">
        <title>Genome- and Community-Level Interaction Insights into Carbon Utilization and Element Cycling Functions of Hydrothermarchaeota in Hydrothermal Sediment.</title>
        <authorList>
            <person name="Zhou Z."/>
            <person name="Liu Y."/>
            <person name="Xu W."/>
            <person name="Pan J."/>
            <person name="Luo Z.H."/>
            <person name="Li M."/>
        </authorList>
    </citation>
    <scope>NUCLEOTIDE SEQUENCE [LARGE SCALE GENOMIC DNA]</scope>
    <source>
        <strain evidence="10">SpSt-1224</strain>
    </source>
</reference>
<evidence type="ECO:0000259" key="8">
    <source>
        <dbReference type="PROSITE" id="PS50045"/>
    </source>
</evidence>
<dbReference type="Pfam" id="PF00072">
    <property type="entry name" value="Response_reg"/>
    <property type="match status" value="1"/>
</dbReference>
<keyword evidence="3" id="KW-0805">Transcription regulation</keyword>
<sequence length="469" mass="52107">MDDRPRLLLVDDDPDMLTMLARLVKRKCDCLVKSSSSGEEAGELLARWRPEVIITDLKMPGLDGMTLLRKAKEINPGVSVIVMTGYGNVELAVLTLKEGAYDFIEKPFDQERIIHSLKRCLERVRLLKENQRLQQQLGAQAAFPGFHGNSGRMREVFELINKVADTDVTVLIRGESGTGKELAARALHASSGRAAKPFVAVNCPALPAEILESELFGYVRGAFTGAAHDKKGLFLEAQGSTLLLDEIGDLPLSLQTKLLRVLQEKEIMPLGQTKSMAVDVRVLATTNQDLEEKIRRGDFREDLFYRLNVVPLVMPSLQERPEDIPLLAHHFLEKYSAEYGREGLFFSEEARQVMLRRSWPGNVRELQNVIKRAVLLATSEEISPAELGCGGVAREECWGAATLGQLPYNRAKQELVAGFSREYLNRALQRSGGNVTAAAKASGLGRQAFQRLLRRFGRATDQSSNGHDQ</sequence>
<dbReference type="Gene3D" id="1.10.8.60">
    <property type="match status" value="1"/>
</dbReference>
<dbReference type="Gene3D" id="3.40.50.2300">
    <property type="match status" value="1"/>
</dbReference>
<dbReference type="EMBL" id="DSDS01000149">
    <property type="protein sequence ID" value="HET98360.1"/>
    <property type="molecule type" value="Genomic_DNA"/>
</dbReference>
<keyword evidence="4" id="KW-0238">DNA-binding</keyword>
<evidence type="ECO:0000256" key="7">
    <source>
        <dbReference type="PROSITE-ProRule" id="PRU00169"/>
    </source>
</evidence>
<dbReference type="PROSITE" id="PS50110">
    <property type="entry name" value="RESPONSE_REGULATORY"/>
    <property type="match status" value="1"/>
</dbReference>
<dbReference type="InterPro" id="IPR011006">
    <property type="entry name" value="CheY-like_superfamily"/>
</dbReference>
<dbReference type="GO" id="GO:0005524">
    <property type="term" value="F:ATP binding"/>
    <property type="evidence" value="ECO:0007669"/>
    <property type="project" value="UniProtKB-KW"/>
</dbReference>
<evidence type="ECO:0000259" key="9">
    <source>
        <dbReference type="PROSITE" id="PS50110"/>
    </source>
</evidence>
<dbReference type="FunFam" id="1.10.8.60:FF:000014">
    <property type="entry name" value="DNA-binding transcriptional regulator NtrC"/>
    <property type="match status" value="1"/>
</dbReference>
<dbReference type="GO" id="GO:0043565">
    <property type="term" value="F:sequence-specific DNA binding"/>
    <property type="evidence" value="ECO:0007669"/>
    <property type="project" value="InterPro"/>
</dbReference>
<dbReference type="PANTHER" id="PTHR32071:SF117">
    <property type="entry name" value="PTS-DEPENDENT DIHYDROXYACETONE KINASE OPERON REGULATORY PROTEIN-RELATED"/>
    <property type="match status" value="1"/>
</dbReference>
<proteinExistence type="predicted"/>
<dbReference type="GO" id="GO:0000160">
    <property type="term" value="P:phosphorelay signal transduction system"/>
    <property type="evidence" value="ECO:0007669"/>
    <property type="project" value="InterPro"/>
</dbReference>
<feature type="domain" description="Sigma-54 factor interaction" evidence="8">
    <location>
        <begin position="146"/>
        <end position="375"/>
    </location>
</feature>
<dbReference type="SUPFAM" id="SSF46689">
    <property type="entry name" value="Homeodomain-like"/>
    <property type="match status" value="1"/>
</dbReference>
<keyword evidence="1" id="KW-0547">Nucleotide-binding</keyword>
<dbReference type="PANTHER" id="PTHR32071">
    <property type="entry name" value="TRANSCRIPTIONAL REGULATORY PROTEIN"/>
    <property type="match status" value="1"/>
</dbReference>
<dbReference type="Pfam" id="PF00158">
    <property type="entry name" value="Sigma54_activat"/>
    <property type="match status" value="1"/>
</dbReference>
<dbReference type="AlphaFoldDB" id="A0A7C2TGX1"/>
<dbReference type="InterPro" id="IPR025944">
    <property type="entry name" value="Sigma_54_int_dom_CS"/>
</dbReference>
<dbReference type="SUPFAM" id="SSF52172">
    <property type="entry name" value="CheY-like"/>
    <property type="match status" value="1"/>
</dbReference>
<dbReference type="PROSITE" id="PS00688">
    <property type="entry name" value="SIGMA54_INTERACT_3"/>
    <property type="match status" value="1"/>
</dbReference>
<dbReference type="PRINTS" id="PR01590">
    <property type="entry name" value="HTHFIS"/>
</dbReference>
<comment type="caution">
    <text evidence="10">The sequence shown here is derived from an EMBL/GenBank/DDBJ whole genome shotgun (WGS) entry which is preliminary data.</text>
</comment>
<dbReference type="Pfam" id="PF25601">
    <property type="entry name" value="AAA_lid_14"/>
    <property type="match status" value="1"/>
</dbReference>
<dbReference type="PROSITE" id="PS50045">
    <property type="entry name" value="SIGMA54_INTERACT_4"/>
    <property type="match status" value="1"/>
</dbReference>
<dbReference type="CDD" id="cd00009">
    <property type="entry name" value="AAA"/>
    <property type="match status" value="1"/>
</dbReference>
<dbReference type="Gene3D" id="1.10.10.60">
    <property type="entry name" value="Homeodomain-like"/>
    <property type="match status" value="1"/>
</dbReference>
<accession>A0A7C2TGX1</accession>
<evidence type="ECO:0000256" key="5">
    <source>
        <dbReference type="ARBA" id="ARBA00023159"/>
    </source>
</evidence>
<evidence type="ECO:0000313" key="10">
    <source>
        <dbReference type="EMBL" id="HET98360.1"/>
    </source>
</evidence>
<dbReference type="GO" id="GO:0006355">
    <property type="term" value="P:regulation of DNA-templated transcription"/>
    <property type="evidence" value="ECO:0007669"/>
    <property type="project" value="InterPro"/>
</dbReference>
<dbReference type="InterPro" id="IPR001789">
    <property type="entry name" value="Sig_transdc_resp-reg_receiver"/>
</dbReference>
<evidence type="ECO:0000256" key="6">
    <source>
        <dbReference type="ARBA" id="ARBA00023163"/>
    </source>
</evidence>
<dbReference type="SMART" id="SM00448">
    <property type="entry name" value="REC"/>
    <property type="match status" value="1"/>
</dbReference>
<protein>
    <submittedName>
        <fullName evidence="10">Sigma-54-dependent Fis family transcriptional regulator</fullName>
    </submittedName>
</protein>
<dbReference type="InterPro" id="IPR002197">
    <property type="entry name" value="HTH_Fis"/>
</dbReference>
<dbReference type="Proteomes" id="UP000885986">
    <property type="component" value="Unassembled WGS sequence"/>
</dbReference>
<gene>
    <name evidence="10" type="ORF">ENN98_06670</name>
</gene>
<evidence type="ECO:0000256" key="4">
    <source>
        <dbReference type="ARBA" id="ARBA00023125"/>
    </source>
</evidence>
<keyword evidence="6" id="KW-0804">Transcription</keyword>
<dbReference type="Pfam" id="PF02954">
    <property type="entry name" value="HTH_8"/>
    <property type="match status" value="1"/>
</dbReference>
<dbReference type="InterPro" id="IPR027417">
    <property type="entry name" value="P-loop_NTPase"/>
</dbReference>
<dbReference type="InterPro" id="IPR003593">
    <property type="entry name" value="AAA+_ATPase"/>
</dbReference>
<name>A0A7C2TGX1_9BACT</name>
<keyword evidence="7" id="KW-0597">Phosphoprotein</keyword>
<evidence type="ECO:0000256" key="1">
    <source>
        <dbReference type="ARBA" id="ARBA00022741"/>
    </source>
</evidence>
<dbReference type="SUPFAM" id="SSF52540">
    <property type="entry name" value="P-loop containing nucleoside triphosphate hydrolases"/>
    <property type="match status" value="1"/>
</dbReference>
<feature type="modified residue" description="4-aspartylphosphate" evidence="7">
    <location>
        <position position="56"/>
    </location>
</feature>
<dbReference type="SMART" id="SM00382">
    <property type="entry name" value="AAA"/>
    <property type="match status" value="1"/>
</dbReference>
<feature type="domain" description="Response regulatory" evidence="9">
    <location>
        <begin position="6"/>
        <end position="121"/>
    </location>
</feature>
<keyword evidence="2" id="KW-0067">ATP-binding</keyword>
<dbReference type="InterPro" id="IPR058031">
    <property type="entry name" value="AAA_lid_NorR"/>
</dbReference>
<dbReference type="FunFam" id="3.40.50.300:FF:000006">
    <property type="entry name" value="DNA-binding transcriptional regulator NtrC"/>
    <property type="match status" value="1"/>
</dbReference>
<organism evidence="10">
    <name type="scientific">Desulfurivibrio alkaliphilus</name>
    <dbReference type="NCBI Taxonomy" id="427923"/>
    <lineage>
        <taxon>Bacteria</taxon>
        <taxon>Pseudomonadati</taxon>
        <taxon>Thermodesulfobacteriota</taxon>
        <taxon>Desulfobulbia</taxon>
        <taxon>Desulfobulbales</taxon>
        <taxon>Desulfobulbaceae</taxon>
        <taxon>Desulfurivibrio</taxon>
    </lineage>
</organism>
<evidence type="ECO:0000256" key="3">
    <source>
        <dbReference type="ARBA" id="ARBA00023015"/>
    </source>
</evidence>
<dbReference type="Gene3D" id="3.40.50.300">
    <property type="entry name" value="P-loop containing nucleotide triphosphate hydrolases"/>
    <property type="match status" value="1"/>
</dbReference>
<evidence type="ECO:0000256" key="2">
    <source>
        <dbReference type="ARBA" id="ARBA00022840"/>
    </source>
</evidence>
<keyword evidence="5" id="KW-0010">Activator</keyword>
<dbReference type="InterPro" id="IPR009057">
    <property type="entry name" value="Homeodomain-like_sf"/>
</dbReference>
<dbReference type="InterPro" id="IPR002078">
    <property type="entry name" value="Sigma_54_int"/>
</dbReference>